<dbReference type="InterPro" id="IPR022064">
    <property type="entry name" value="DUF3619"/>
</dbReference>
<proteinExistence type="predicted"/>
<keyword evidence="2" id="KW-1185">Reference proteome</keyword>
<protein>
    <submittedName>
        <fullName evidence="1">DUF3619 family protein</fullName>
    </submittedName>
</protein>
<dbReference type="Pfam" id="PF12279">
    <property type="entry name" value="DUF3619"/>
    <property type="match status" value="1"/>
</dbReference>
<sequence length="128" mass="14120">MKTKPLDEREFGQFIRHQLNAGLTQIDKPIAERLHSARQAALAGVLAPQPSLVGAGRHTLDWCEDHLRPFLMALALTMAVLGGNYLMSAQRQDELEDIDSALLSDDLPIGAYLDKGFHSWLADNSSQP</sequence>
<accession>A0ABV2TSC1</accession>
<organism evidence="1 2">
    <name type="scientific">Uliginosibacterium flavum</name>
    <dbReference type="NCBI Taxonomy" id="1396831"/>
    <lineage>
        <taxon>Bacteria</taxon>
        <taxon>Pseudomonadati</taxon>
        <taxon>Pseudomonadota</taxon>
        <taxon>Betaproteobacteria</taxon>
        <taxon>Rhodocyclales</taxon>
        <taxon>Zoogloeaceae</taxon>
        <taxon>Uliginosibacterium</taxon>
    </lineage>
</organism>
<reference evidence="1 2" key="1">
    <citation type="submission" date="2024-07" db="EMBL/GenBank/DDBJ databases">
        <title>Uliginosibacterium flavum JJ3220;KACC:17644.</title>
        <authorList>
            <person name="Kim M.K."/>
        </authorList>
    </citation>
    <scope>NUCLEOTIDE SEQUENCE [LARGE SCALE GENOMIC DNA]</scope>
    <source>
        <strain evidence="1 2">KACC:17644</strain>
    </source>
</reference>
<evidence type="ECO:0000313" key="2">
    <source>
        <dbReference type="Proteomes" id="UP001549691"/>
    </source>
</evidence>
<dbReference type="Proteomes" id="UP001549691">
    <property type="component" value="Unassembled WGS sequence"/>
</dbReference>
<name>A0ABV2TSC1_9RHOO</name>
<gene>
    <name evidence="1" type="ORF">ABXR19_17745</name>
</gene>
<dbReference type="EMBL" id="JBEWZI010000026">
    <property type="protein sequence ID" value="MET7016033.1"/>
    <property type="molecule type" value="Genomic_DNA"/>
</dbReference>
<dbReference type="RefSeq" id="WP_354602491.1">
    <property type="nucleotide sequence ID" value="NZ_JBEWZI010000026.1"/>
</dbReference>
<comment type="caution">
    <text evidence="1">The sequence shown here is derived from an EMBL/GenBank/DDBJ whole genome shotgun (WGS) entry which is preliminary data.</text>
</comment>
<evidence type="ECO:0000313" key="1">
    <source>
        <dbReference type="EMBL" id="MET7016033.1"/>
    </source>
</evidence>